<gene>
    <name evidence="1" type="ORF">OOJ96_02580</name>
</gene>
<name>A0ACC7P7N5_9PSED</name>
<sequence length="320" mass="34856">MVSLQDSSCEQIISEAARWLALLHDDEVTDADREAFETWCQIDPRHRTAYARMRVLWGSLDELPAAPARQALSKAFAAHKPGYASRGVQAVALLGVLMCGWAGLEHLPVWMADQRTSVGERRQMVLADGSQLQLNSNSALDVKFDGRQRIIELLQGEMWVEVAKDAQRPFVVRTDQGTATALGTRFLVQRVADGSTRVTVIESTVAAKGNHSNAVKVTAGNMSILKDGLAQPAQPTAGSDPAAWTRGLLTVDDRPLSEVLQTLASYRHGVVRFDPGALQGLRVSGVFKLDDTEAALATLADNLPIKVEYFTDLMVVIKPL</sequence>
<organism evidence="1 2">
    <name type="scientific">Pseudomonas imrae</name>
    <dbReference type="NCBI Taxonomy" id="2992837"/>
    <lineage>
        <taxon>Bacteria</taxon>
        <taxon>Pseudomonadati</taxon>
        <taxon>Pseudomonadota</taxon>
        <taxon>Gammaproteobacteria</taxon>
        <taxon>Pseudomonadales</taxon>
        <taxon>Pseudomonadaceae</taxon>
        <taxon>Pseudomonas</taxon>
    </lineage>
</organism>
<comment type="caution">
    <text evidence="1">The sequence shown here is derived from an EMBL/GenBank/DDBJ whole genome shotgun (WGS) entry which is preliminary data.</text>
</comment>
<proteinExistence type="predicted"/>
<keyword evidence="2" id="KW-1185">Reference proteome</keyword>
<accession>A0ACC7P7N5</accession>
<dbReference type="Proteomes" id="UP001637618">
    <property type="component" value="Unassembled WGS sequence"/>
</dbReference>
<evidence type="ECO:0000313" key="2">
    <source>
        <dbReference type="Proteomes" id="UP001637618"/>
    </source>
</evidence>
<dbReference type="EMBL" id="JAPEQY010000002">
    <property type="protein sequence ID" value="MFO2476293.1"/>
    <property type="molecule type" value="Genomic_DNA"/>
</dbReference>
<protein>
    <submittedName>
        <fullName evidence="1">FecR family protein</fullName>
    </submittedName>
</protein>
<evidence type="ECO:0000313" key="1">
    <source>
        <dbReference type="EMBL" id="MFO2476293.1"/>
    </source>
</evidence>
<reference evidence="1" key="1">
    <citation type="submission" date="2022-11" db="EMBL/GenBank/DDBJ databases">
        <title>Draft genome sequences of strains of Pseudomonas imrae sp. nov.</title>
        <authorList>
            <person name="Salva Serra F."/>
            <person name="Nimje P."/>
            <person name="Moore E.R.B."/>
            <person name="Marathe N.P."/>
        </authorList>
    </citation>
    <scope>NUCLEOTIDE SEQUENCE</scope>
    <source>
        <strain evidence="1">15FMM2</strain>
    </source>
</reference>